<dbReference type="Gene3D" id="3.30.70.2390">
    <property type="match status" value="1"/>
</dbReference>
<evidence type="ECO:0000256" key="2">
    <source>
        <dbReference type="SAM" id="Phobius"/>
    </source>
</evidence>
<keyword evidence="2" id="KW-0472">Membrane</keyword>
<protein>
    <submittedName>
        <fullName evidence="4">LytR C-terminal domain-containing protein</fullName>
    </submittedName>
</protein>
<organism evidence="4 5">
    <name type="scientific">Citricoccus muralis</name>
    <dbReference type="NCBI Taxonomy" id="169134"/>
    <lineage>
        <taxon>Bacteria</taxon>
        <taxon>Bacillati</taxon>
        <taxon>Actinomycetota</taxon>
        <taxon>Actinomycetes</taxon>
        <taxon>Micrococcales</taxon>
        <taxon>Micrococcaceae</taxon>
        <taxon>Citricoccus</taxon>
    </lineage>
</organism>
<feature type="transmembrane region" description="Helical" evidence="2">
    <location>
        <begin position="37"/>
        <end position="56"/>
    </location>
</feature>
<evidence type="ECO:0000256" key="1">
    <source>
        <dbReference type="SAM" id="MobiDB-lite"/>
    </source>
</evidence>
<dbReference type="Pfam" id="PF13399">
    <property type="entry name" value="LytR_C"/>
    <property type="match status" value="1"/>
</dbReference>
<feature type="region of interest" description="Disordered" evidence="1">
    <location>
        <begin position="67"/>
        <end position="137"/>
    </location>
</feature>
<evidence type="ECO:0000259" key="3">
    <source>
        <dbReference type="Pfam" id="PF13399"/>
    </source>
</evidence>
<name>A0ABY8H8L9_9MICC</name>
<proteinExistence type="predicted"/>
<dbReference type="Proteomes" id="UP001219037">
    <property type="component" value="Chromosome"/>
</dbReference>
<reference evidence="4 5" key="1">
    <citation type="submission" date="2023-04" db="EMBL/GenBank/DDBJ databases">
        <title>Funneling lignin-derived compounds into biodiesel using alkali-halophilic Citricoccus sp. P2.</title>
        <authorList>
            <person name="Luo C.-B."/>
        </authorList>
    </citation>
    <scope>NUCLEOTIDE SEQUENCE [LARGE SCALE GENOMIC DNA]</scope>
    <source>
        <strain evidence="4 5">P2</strain>
    </source>
</reference>
<evidence type="ECO:0000313" key="4">
    <source>
        <dbReference type="EMBL" id="WFP17261.1"/>
    </source>
</evidence>
<keyword evidence="2" id="KW-0812">Transmembrane</keyword>
<feature type="domain" description="LytR/CpsA/Psr regulator C-terminal" evidence="3">
    <location>
        <begin position="143"/>
        <end position="222"/>
    </location>
</feature>
<keyword evidence="5" id="KW-1185">Reference proteome</keyword>
<keyword evidence="2" id="KW-1133">Transmembrane helix</keyword>
<dbReference type="RefSeq" id="WP_278158642.1">
    <property type="nucleotide sequence ID" value="NZ_CP121252.1"/>
</dbReference>
<dbReference type="InterPro" id="IPR027381">
    <property type="entry name" value="LytR/CpsA/Psr_C"/>
</dbReference>
<gene>
    <name evidence="4" type="ORF">P8192_03865</name>
</gene>
<feature type="compositionally biased region" description="Acidic residues" evidence="1">
    <location>
        <begin position="119"/>
        <end position="130"/>
    </location>
</feature>
<evidence type="ECO:0000313" key="5">
    <source>
        <dbReference type="Proteomes" id="UP001219037"/>
    </source>
</evidence>
<accession>A0ABY8H8L9</accession>
<dbReference type="EMBL" id="CP121252">
    <property type="protein sequence ID" value="WFP17261.1"/>
    <property type="molecule type" value="Genomic_DNA"/>
</dbReference>
<sequence length="224" mass="22861">MTKYPQDHYDDVPEYTDQVGAHRAAVAKPESNTGLNVLIIAAALALVVGIVSFLLLPQLRNDWFGASAPTDEQTTEAPADPSGTDADAETDAGAGEAEATDEDAARGDETDPTGGEAGAGDDLEGGEEPDPTGAANVDYSQGIEVYNATMTPGLAGQATQQLTSAGFNVPITANWQGSAVSSSVVYYADDEATAQAIADELGITAVHVPSMGAIAVVLADDFAD</sequence>